<dbReference type="Proteomes" id="UP001283361">
    <property type="component" value="Unassembled WGS sequence"/>
</dbReference>
<dbReference type="EMBL" id="JAWDGP010006827">
    <property type="protein sequence ID" value="KAK3735107.1"/>
    <property type="molecule type" value="Genomic_DNA"/>
</dbReference>
<proteinExistence type="predicted"/>
<accession>A0AAE0Y830</accession>
<organism evidence="1 2">
    <name type="scientific">Elysia crispata</name>
    <name type="common">lettuce slug</name>
    <dbReference type="NCBI Taxonomy" id="231223"/>
    <lineage>
        <taxon>Eukaryota</taxon>
        <taxon>Metazoa</taxon>
        <taxon>Spiralia</taxon>
        <taxon>Lophotrochozoa</taxon>
        <taxon>Mollusca</taxon>
        <taxon>Gastropoda</taxon>
        <taxon>Heterobranchia</taxon>
        <taxon>Euthyneura</taxon>
        <taxon>Panpulmonata</taxon>
        <taxon>Sacoglossa</taxon>
        <taxon>Placobranchoidea</taxon>
        <taxon>Plakobranchidae</taxon>
        <taxon>Elysia</taxon>
    </lineage>
</organism>
<evidence type="ECO:0000313" key="1">
    <source>
        <dbReference type="EMBL" id="KAK3735107.1"/>
    </source>
</evidence>
<name>A0AAE0Y830_9GAST</name>
<protein>
    <submittedName>
        <fullName evidence="1">Uncharacterized protein</fullName>
    </submittedName>
</protein>
<dbReference type="AlphaFoldDB" id="A0AAE0Y830"/>
<keyword evidence="2" id="KW-1185">Reference proteome</keyword>
<comment type="caution">
    <text evidence="1">The sequence shown here is derived from an EMBL/GenBank/DDBJ whole genome shotgun (WGS) entry which is preliminary data.</text>
</comment>
<gene>
    <name evidence="1" type="ORF">RRG08_054459</name>
</gene>
<sequence length="103" mass="11620">MQEKASIATPLTREESLLCGTVRHQANSHDSTTSPHPHTVRFGHLNGSILGHNNRVISYLRGQQLHVEAVETTSNFSERRQNTRNSSGMLDASWFVFTPRLQH</sequence>
<reference evidence="1" key="1">
    <citation type="journal article" date="2023" name="G3 (Bethesda)">
        <title>A reference genome for the long-term kleptoplast-retaining sea slug Elysia crispata morphotype clarki.</title>
        <authorList>
            <person name="Eastman K.E."/>
            <person name="Pendleton A.L."/>
            <person name="Shaikh M.A."/>
            <person name="Suttiyut T."/>
            <person name="Ogas R."/>
            <person name="Tomko P."/>
            <person name="Gavelis G."/>
            <person name="Widhalm J.R."/>
            <person name="Wisecaver J.H."/>
        </authorList>
    </citation>
    <scope>NUCLEOTIDE SEQUENCE</scope>
    <source>
        <strain evidence="1">ECLA1</strain>
    </source>
</reference>
<evidence type="ECO:0000313" key="2">
    <source>
        <dbReference type="Proteomes" id="UP001283361"/>
    </source>
</evidence>